<dbReference type="InterPro" id="IPR017452">
    <property type="entry name" value="GPCR_Rhodpsn_7TM"/>
</dbReference>
<evidence type="ECO:0000259" key="9">
    <source>
        <dbReference type="PROSITE" id="PS50262"/>
    </source>
</evidence>
<dbReference type="PANTHER" id="PTHR10196:SF67">
    <property type="entry name" value="SEDOHEPTULOKINASE"/>
    <property type="match status" value="1"/>
</dbReference>
<keyword evidence="4 8" id="KW-0812">Transmembrane</keyword>
<keyword evidence="11" id="KW-1185">Reference proteome</keyword>
<evidence type="ECO:0000313" key="10">
    <source>
        <dbReference type="EMBL" id="CAF1405312.1"/>
    </source>
</evidence>
<evidence type="ECO:0000256" key="1">
    <source>
        <dbReference type="ARBA" id="ARBA00004370"/>
    </source>
</evidence>
<evidence type="ECO:0000256" key="5">
    <source>
        <dbReference type="ARBA" id="ARBA00022777"/>
    </source>
</evidence>
<dbReference type="GO" id="GO:0004930">
    <property type="term" value="F:G protein-coupled receptor activity"/>
    <property type="evidence" value="ECO:0007669"/>
    <property type="project" value="InterPro"/>
</dbReference>
<dbReference type="InterPro" id="IPR043129">
    <property type="entry name" value="ATPase_NBD"/>
</dbReference>
<evidence type="ECO:0000256" key="8">
    <source>
        <dbReference type="SAM" id="Phobius"/>
    </source>
</evidence>
<dbReference type="SUPFAM" id="SSF81321">
    <property type="entry name" value="Family A G protein-coupled receptor-like"/>
    <property type="match status" value="1"/>
</dbReference>
<organism evidence="10 11">
    <name type="scientific">Adineta ricciae</name>
    <name type="common">Rotifer</name>
    <dbReference type="NCBI Taxonomy" id="249248"/>
    <lineage>
        <taxon>Eukaryota</taxon>
        <taxon>Metazoa</taxon>
        <taxon>Spiralia</taxon>
        <taxon>Gnathifera</taxon>
        <taxon>Rotifera</taxon>
        <taxon>Eurotatoria</taxon>
        <taxon>Bdelloidea</taxon>
        <taxon>Adinetida</taxon>
        <taxon>Adinetidae</taxon>
        <taxon>Adineta</taxon>
    </lineage>
</organism>
<reference evidence="10" key="1">
    <citation type="submission" date="2021-02" db="EMBL/GenBank/DDBJ databases">
        <authorList>
            <person name="Nowell W R."/>
        </authorList>
    </citation>
    <scope>NUCLEOTIDE SEQUENCE</scope>
</reference>
<feature type="domain" description="G-protein coupled receptors family 1 profile" evidence="9">
    <location>
        <begin position="32"/>
        <end position="281"/>
    </location>
</feature>
<dbReference type="InterPro" id="IPR018484">
    <property type="entry name" value="FGGY_N"/>
</dbReference>
<dbReference type="EMBL" id="CAJNOR010003352">
    <property type="protein sequence ID" value="CAF1405312.1"/>
    <property type="molecule type" value="Genomic_DNA"/>
</dbReference>
<dbReference type="Pfam" id="PF00001">
    <property type="entry name" value="7tm_1"/>
    <property type="match status" value="1"/>
</dbReference>
<dbReference type="Proteomes" id="UP000663828">
    <property type="component" value="Unassembled WGS sequence"/>
</dbReference>
<dbReference type="GO" id="GO:0050277">
    <property type="term" value="F:sedoheptulokinase activity"/>
    <property type="evidence" value="ECO:0007669"/>
    <property type="project" value="TreeGrafter"/>
</dbReference>
<dbReference type="GO" id="GO:0016020">
    <property type="term" value="C:membrane"/>
    <property type="evidence" value="ECO:0007669"/>
    <property type="project" value="UniProtKB-SubCell"/>
</dbReference>
<evidence type="ECO:0000256" key="3">
    <source>
        <dbReference type="ARBA" id="ARBA00022679"/>
    </source>
</evidence>
<accession>A0A815L7D9</accession>
<dbReference type="Pfam" id="PF00370">
    <property type="entry name" value="FGGY_N"/>
    <property type="match status" value="1"/>
</dbReference>
<dbReference type="InterPro" id="IPR000276">
    <property type="entry name" value="GPCR_Rhodpsn"/>
</dbReference>
<comment type="similarity">
    <text evidence="2">Belongs to the FGGY kinase family.</text>
</comment>
<protein>
    <recommendedName>
        <fullName evidence="9">G-protein coupled receptors family 1 profile domain-containing protein</fullName>
    </recommendedName>
</protein>
<gene>
    <name evidence="10" type="ORF">XAT740_LOCUS34373</name>
</gene>
<feature type="transmembrane region" description="Helical" evidence="8">
    <location>
        <begin position="92"/>
        <end position="114"/>
    </location>
</feature>
<dbReference type="Gene3D" id="3.30.420.40">
    <property type="match status" value="2"/>
</dbReference>
<keyword evidence="6 8" id="KW-1133">Transmembrane helix</keyword>
<comment type="subcellular location">
    <subcellularLocation>
        <location evidence="1">Membrane</location>
    </subcellularLocation>
</comment>
<proteinExistence type="inferred from homology"/>
<dbReference type="SUPFAM" id="SSF53067">
    <property type="entry name" value="Actin-like ATPase domain"/>
    <property type="match status" value="1"/>
</dbReference>
<name>A0A815L7D9_ADIRI</name>
<sequence>MSSQPIIYQIENLTKNYTFYSSIINLILGSISNILIILILSTARTCRKNHCIFYLIVASITDIGLIFAYLPFKIAGELFEESPIDASTVWCKVQLTACSILALCSLITTCFLAFDQYLSTNPRRQWKAMSTLRLAHRLTFFNICFSISHNIVFIIFAENGKFGCTIYNPVVKTYFKVFFYPIFIIILPMTFIGLLGLLVYRNIQWHMRRRMIVIRRRLDRQMSVIVLARVLSILILGSPFLCTTLYEINLNDNEENENKLVIYQLASAISYSLLYASYSMFSVGLDIGTTSCKICVVSCDAQHSVLFTEQLPHHAHIVQKEFPLYDEQSPVKILDIVNELFKKSPYLKDDSSIKSIQICGQMHGLILWSSKSPRTIVSSLVTWQDQRCSTEFLSSLGSMLTHLRTGYGLSTLLWLIEQQKGKEDNLLKYDRAGTIADYVATIFCDDEVANQSQISTQMATSWGAIDNQWPVKHRLLPEIVEPGTIIGYYKKKIPIYVALGDLQCSVFSCQPEKNEGIINISTSAQLALVTDKQSSNRDQLPSSMCVPYFQSKDLLVAASLNGGNVLSTFVDLVHSWNSSINSDSSSLSLETLWSRLIQRGLESTSIIENISAALFGERHDPSMSASLTNIRSIHMSQLNDIGSVFRSICHWIIKNLFEMLGNDSLTINGITGTGSALMRNGVLQRELQNRVQCQVKFNEHSDAAYGSALFAFMQ</sequence>
<dbReference type="GO" id="GO:0006071">
    <property type="term" value="P:glycerol metabolic process"/>
    <property type="evidence" value="ECO:0007669"/>
    <property type="project" value="TreeGrafter"/>
</dbReference>
<evidence type="ECO:0000256" key="2">
    <source>
        <dbReference type="ARBA" id="ARBA00009156"/>
    </source>
</evidence>
<dbReference type="PROSITE" id="PS50262">
    <property type="entry name" value="G_PROTEIN_RECEP_F1_2"/>
    <property type="match status" value="1"/>
</dbReference>
<feature type="transmembrane region" description="Helical" evidence="8">
    <location>
        <begin position="221"/>
        <end position="241"/>
    </location>
</feature>
<feature type="transmembrane region" description="Helical" evidence="8">
    <location>
        <begin position="134"/>
        <end position="157"/>
    </location>
</feature>
<dbReference type="Gene3D" id="1.20.1070.10">
    <property type="entry name" value="Rhodopsin 7-helix transmembrane proteins"/>
    <property type="match status" value="1"/>
</dbReference>
<keyword evidence="3" id="KW-0808">Transferase</keyword>
<keyword evidence="7 8" id="KW-0472">Membrane</keyword>
<evidence type="ECO:0000313" key="11">
    <source>
        <dbReference type="Proteomes" id="UP000663828"/>
    </source>
</evidence>
<comment type="caution">
    <text evidence="10">The sequence shown here is derived from an EMBL/GenBank/DDBJ whole genome shotgun (WGS) entry which is preliminary data.</text>
</comment>
<dbReference type="CDD" id="cd07777">
    <property type="entry name" value="ASKHA_NBD_FGGY_SHK"/>
    <property type="match status" value="1"/>
</dbReference>
<dbReference type="CDD" id="cd00637">
    <property type="entry name" value="7tm_classA_rhodopsin-like"/>
    <property type="match status" value="1"/>
</dbReference>
<feature type="transmembrane region" description="Helical" evidence="8">
    <location>
        <begin position="177"/>
        <end position="200"/>
    </location>
</feature>
<evidence type="ECO:0000256" key="7">
    <source>
        <dbReference type="ARBA" id="ARBA00023136"/>
    </source>
</evidence>
<evidence type="ECO:0000256" key="6">
    <source>
        <dbReference type="ARBA" id="ARBA00022989"/>
    </source>
</evidence>
<dbReference type="AlphaFoldDB" id="A0A815L7D9"/>
<dbReference type="GO" id="GO:0005829">
    <property type="term" value="C:cytosol"/>
    <property type="evidence" value="ECO:0007669"/>
    <property type="project" value="TreeGrafter"/>
</dbReference>
<evidence type="ECO:0000256" key="4">
    <source>
        <dbReference type="ARBA" id="ARBA00022692"/>
    </source>
</evidence>
<dbReference type="PANTHER" id="PTHR10196">
    <property type="entry name" value="SUGAR KINASE"/>
    <property type="match status" value="1"/>
</dbReference>
<keyword evidence="5" id="KW-0418">Kinase</keyword>
<feature type="transmembrane region" description="Helical" evidence="8">
    <location>
        <begin position="52"/>
        <end position="72"/>
    </location>
</feature>
<feature type="transmembrane region" description="Helical" evidence="8">
    <location>
        <begin position="20"/>
        <end position="40"/>
    </location>
</feature>